<dbReference type="AlphaFoldDB" id="A0A5A7QUK8"/>
<dbReference type="Proteomes" id="UP000325081">
    <property type="component" value="Unassembled WGS sequence"/>
</dbReference>
<dbReference type="OrthoDB" id="1724108at2759"/>
<sequence length="360" mass="40470">MGESLTEQCRVEVEGLSLLVNFFSRRRSNDVGNKHRLTLCQQPRQPESAYTYSSKRAPTDPSTSVTEAKRRKKLLSQPIIGFLAKQAGTKPSRYPVKGKRRFPETQPSSLRSITFSIRELDDRPLLNGKKENRSEESTLTEQAQKNRISIQQESKKEKVQKEYLTKATASSLRGSGPSYHHLIALGLAHSLPSTTRSLPLTAQEQESNSQTALLFIAELPCPLCEREGLREGNKRRVSGLSSEPPCYIRSAPIARLDHYHCQKQQQPIRHNSYTPKVIIDPQSRFLPLHSSLIVTETFQYNFDFHPPSSLIFSSFSILRSATSLRASHSHSIPKSLCRTTGTAWSFLSLLVPANWSGQVA</sequence>
<name>A0A5A7QUK8_STRAF</name>
<feature type="region of interest" description="Disordered" evidence="1">
    <location>
        <begin position="124"/>
        <end position="159"/>
    </location>
</feature>
<evidence type="ECO:0000313" key="3">
    <source>
        <dbReference type="Proteomes" id="UP000325081"/>
    </source>
</evidence>
<comment type="caution">
    <text evidence="2">The sequence shown here is derived from an EMBL/GenBank/DDBJ whole genome shotgun (WGS) entry which is preliminary data.</text>
</comment>
<reference evidence="3" key="1">
    <citation type="journal article" date="2019" name="Curr. Biol.">
        <title>Genome Sequence of Striga asiatica Provides Insight into the Evolution of Plant Parasitism.</title>
        <authorList>
            <person name="Yoshida S."/>
            <person name="Kim S."/>
            <person name="Wafula E.K."/>
            <person name="Tanskanen J."/>
            <person name="Kim Y.M."/>
            <person name="Honaas L."/>
            <person name="Yang Z."/>
            <person name="Spallek T."/>
            <person name="Conn C.E."/>
            <person name="Ichihashi Y."/>
            <person name="Cheong K."/>
            <person name="Cui S."/>
            <person name="Der J.P."/>
            <person name="Gundlach H."/>
            <person name="Jiao Y."/>
            <person name="Hori C."/>
            <person name="Ishida J.K."/>
            <person name="Kasahara H."/>
            <person name="Kiba T."/>
            <person name="Kim M.S."/>
            <person name="Koo N."/>
            <person name="Laohavisit A."/>
            <person name="Lee Y.H."/>
            <person name="Lumba S."/>
            <person name="McCourt P."/>
            <person name="Mortimer J.C."/>
            <person name="Mutuku J.M."/>
            <person name="Nomura T."/>
            <person name="Sasaki-Sekimoto Y."/>
            <person name="Seto Y."/>
            <person name="Wang Y."/>
            <person name="Wakatake T."/>
            <person name="Sakakibara H."/>
            <person name="Demura T."/>
            <person name="Yamaguchi S."/>
            <person name="Yoneyama K."/>
            <person name="Manabe R.I."/>
            <person name="Nelson D.C."/>
            <person name="Schulman A.H."/>
            <person name="Timko M.P."/>
            <person name="dePamphilis C.W."/>
            <person name="Choi D."/>
            <person name="Shirasu K."/>
        </authorList>
    </citation>
    <scope>NUCLEOTIDE SEQUENCE [LARGE SCALE GENOMIC DNA]</scope>
    <source>
        <strain evidence="3">cv. UVA1</strain>
    </source>
</reference>
<evidence type="ECO:0000256" key="1">
    <source>
        <dbReference type="SAM" id="MobiDB-lite"/>
    </source>
</evidence>
<evidence type="ECO:0000313" key="2">
    <source>
        <dbReference type="EMBL" id="GER48880.1"/>
    </source>
</evidence>
<dbReference type="EMBL" id="BKCP01008371">
    <property type="protein sequence ID" value="GER48880.1"/>
    <property type="molecule type" value="Genomic_DNA"/>
</dbReference>
<feature type="compositionally biased region" description="Polar residues" evidence="1">
    <location>
        <begin position="137"/>
        <end position="150"/>
    </location>
</feature>
<feature type="region of interest" description="Disordered" evidence="1">
    <location>
        <begin position="45"/>
        <end position="66"/>
    </location>
</feature>
<organism evidence="2 3">
    <name type="scientific">Striga asiatica</name>
    <name type="common">Asiatic witchweed</name>
    <name type="synonym">Buchnera asiatica</name>
    <dbReference type="NCBI Taxonomy" id="4170"/>
    <lineage>
        <taxon>Eukaryota</taxon>
        <taxon>Viridiplantae</taxon>
        <taxon>Streptophyta</taxon>
        <taxon>Embryophyta</taxon>
        <taxon>Tracheophyta</taxon>
        <taxon>Spermatophyta</taxon>
        <taxon>Magnoliopsida</taxon>
        <taxon>eudicotyledons</taxon>
        <taxon>Gunneridae</taxon>
        <taxon>Pentapetalae</taxon>
        <taxon>asterids</taxon>
        <taxon>lamiids</taxon>
        <taxon>Lamiales</taxon>
        <taxon>Orobanchaceae</taxon>
        <taxon>Buchnereae</taxon>
        <taxon>Striga</taxon>
    </lineage>
</organism>
<feature type="compositionally biased region" description="Basic and acidic residues" evidence="1">
    <location>
        <begin position="124"/>
        <end position="136"/>
    </location>
</feature>
<gene>
    <name evidence="2" type="ORF">STAS_26079</name>
</gene>
<protein>
    <submittedName>
        <fullName evidence="2">Chromosome partitioning protein ParB</fullName>
    </submittedName>
</protein>
<keyword evidence="3" id="KW-1185">Reference proteome</keyword>
<accession>A0A5A7QUK8</accession>
<proteinExistence type="predicted"/>